<evidence type="ECO:0000313" key="2">
    <source>
        <dbReference type="WBParaSite" id="L893_g29172.t2"/>
    </source>
</evidence>
<reference evidence="2" key="1">
    <citation type="submission" date="2016-11" db="UniProtKB">
        <authorList>
            <consortium name="WormBaseParasite"/>
        </authorList>
    </citation>
    <scope>IDENTIFICATION</scope>
</reference>
<name>A0A1I7ZSQ9_9BILA</name>
<dbReference type="Proteomes" id="UP000095287">
    <property type="component" value="Unplaced"/>
</dbReference>
<organism evidence="1 2">
    <name type="scientific">Steinernema glaseri</name>
    <dbReference type="NCBI Taxonomy" id="37863"/>
    <lineage>
        <taxon>Eukaryota</taxon>
        <taxon>Metazoa</taxon>
        <taxon>Ecdysozoa</taxon>
        <taxon>Nematoda</taxon>
        <taxon>Chromadorea</taxon>
        <taxon>Rhabditida</taxon>
        <taxon>Tylenchina</taxon>
        <taxon>Panagrolaimomorpha</taxon>
        <taxon>Strongyloidoidea</taxon>
        <taxon>Steinernematidae</taxon>
        <taxon>Steinernema</taxon>
    </lineage>
</organism>
<dbReference type="WBParaSite" id="L893_g29172.t2">
    <property type="protein sequence ID" value="L893_g29172.t2"/>
    <property type="gene ID" value="L893_g29172"/>
</dbReference>
<sequence>MNLEPREVPVIRVPWTGKPPMPPVGIRLLRSSKDRSPQRDAQNVNGERGWMKSDIVRLPVNSVARRASSALEMEYLETSTSLGRDLHYMMGKEKGEKEFDEDGDNLKASASWYSRLFKVKEYLRYQRYPYE</sequence>
<accession>A0A1I7ZSQ9</accession>
<proteinExistence type="predicted"/>
<keyword evidence="1" id="KW-1185">Reference proteome</keyword>
<evidence type="ECO:0000313" key="1">
    <source>
        <dbReference type="Proteomes" id="UP000095287"/>
    </source>
</evidence>
<dbReference type="AlphaFoldDB" id="A0A1I7ZSQ9"/>
<protein>
    <submittedName>
        <fullName evidence="2">SURF1-like protein</fullName>
    </submittedName>
</protein>